<evidence type="ECO:0000313" key="1">
    <source>
        <dbReference type="EMBL" id="QWM89871.1"/>
    </source>
</evidence>
<dbReference type="GeneID" id="75691731"/>
<dbReference type="RefSeq" id="YP_010359443.1">
    <property type="nucleotide sequence ID" value="NC_062773.1"/>
</dbReference>
<organism evidence="1 2">
    <name type="scientific">uncultured phage cr44_1</name>
    <dbReference type="NCBI Taxonomy" id="2986405"/>
    <lineage>
        <taxon>Viruses</taxon>
        <taxon>Duplodnaviria</taxon>
        <taxon>Heunggongvirae</taxon>
        <taxon>Uroviricota</taxon>
        <taxon>Caudoviricetes</taxon>
        <taxon>Crassvirales</taxon>
        <taxon>Steigviridae</taxon>
        <taxon>Asinivirinae</taxon>
        <taxon>Kahnovirus</taxon>
        <taxon>Kahnovirus copri</taxon>
    </lineage>
</organism>
<keyword evidence="2" id="KW-1185">Reference proteome</keyword>
<protein>
    <submittedName>
        <fullName evidence="1">Uncharacterized protein</fullName>
    </submittedName>
</protein>
<dbReference type="Proteomes" id="UP000827552">
    <property type="component" value="Segment"/>
</dbReference>
<proteinExistence type="predicted"/>
<evidence type="ECO:0000313" key="2">
    <source>
        <dbReference type="Proteomes" id="UP000827552"/>
    </source>
</evidence>
<dbReference type="EMBL" id="MZ130483">
    <property type="protein sequence ID" value="QWM89871.1"/>
    <property type="molecule type" value="Genomic_DNA"/>
</dbReference>
<sequence length="220" mass="23822">MATAIIGTLKHLPKASILPTLPETGRPNRIYFIPNEDPTEDSRYNEYLWVKDETYPDGHWELVGPTTIDLTDYATKEEVSDLKDSIGEQIKKYLPLSGGTMDKGSNISFPLDSGSTVYNGSGISVGGKASTDILHAAGGTTKIKTLNGESMLGEGNIVIDPSSVPVSLSWYNRTSSQQDATINLTIGDTTVNLFPIQSICVYPKSSSLCYKDSSYVGRCL</sequence>
<dbReference type="KEGG" id="vg:75691731"/>
<accession>A0AAE7RUX2</accession>
<gene>
    <name evidence="1" type="primary">gp_20415</name>
</gene>
<name>A0AAE7RUX2_9CAUD</name>
<reference evidence="1 2" key="1">
    <citation type="submission" date="2021-04" db="EMBL/GenBank/DDBJ databases">
        <authorList>
            <person name="Shkoporov A.N."/>
            <person name="Stockdale S.R."/>
            <person name="Guerin E."/>
            <person name="Ross R.P."/>
            <person name="Hill C."/>
        </authorList>
    </citation>
    <scope>NUCLEOTIDE SEQUENCE [LARGE SCALE GENOMIC DNA]</scope>
    <source>
        <strain evidence="2">cr44_1</strain>
    </source>
</reference>